<reference evidence="3" key="1">
    <citation type="submission" date="2020-10" db="EMBL/GenBank/DDBJ databases">
        <authorList>
            <person name="Han B."/>
            <person name="Lu T."/>
            <person name="Zhao Q."/>
            <person name="Huang X."/>
            <person name="Zhao Y."/>
        </authorList>
    </citation>
    <scope>NUCLEOTIDE SEQUENCE</scope>
</reference>
<feature type="compositionally biased region" description="Low complexity" evidence="1">
    <location>
        <begin position="169"/>
        <end position="183"/>
    </location>
</feature>
<dbReference type="InterPro" id="IPR039609">
    <property type="entry name" value="VQ_15/22"/>
</dbReference>
<evidence type="ECO:0000313" key="3">
    <source>
        <dbReference type="EMBL" id="CAD6249443.1"/>
    </source>
</evidence>
<gene>
    <name evidence="3" type="ORF">NCGR_LOCUS33268</name>
</gene>
<accession>A0A811PNY0</accession>
<evidence type="ECO:0000256" key="1">
    <source>
        <dbReference type="SAM" id="MobiDB-lite"/>
    </source>
</evidence>
<dbReference type="OrthoDB" id="682662at2759"/>
<feature type="region of interest" description="Disordered" evidence="1">
    <location>
        <begin position="141"/>
        <end position="183"/>
    </location>
</feature>
<evidence type="ECO:0000313" key="4">
    <source>
        <dbReference type="Proteomes" id="UP000604825"/>
    </source>
</evidence>
<feature type="compositionally biased region" description="Basic and acidic residues" evidence="1">
    <location>
        <begin position="1"/>
        <end position="11"/>
    </location>
</feature>
<comment type="caution">
    <text evidence="3">The sequence shown here is derived from an EMBL/GenBank/DDBJ whole genome shotgun (WGS) entry which is preliminary data.</text>
</comment>
<proteinExistence type="predicted"/>
<dbReference type="InterPro" id="IPR008889">
    <property type="entry name" value="VQ"/>
</dbReference>
<organism evidence="3 4">
    <name type="scientific">Miscanthus lutarioriparius</name>
    <dbReference type="NCBI Taxonomy" id="422564"/>
    <lineage>
        <taxon>Eukaryota</taxon>
        <taxon>Viridiplantae</taxon>
        <taxon>Streptophyta</taxon>
        <taxon>Embryophyta</taxon>
        <taxon>Tracheophyta</taxon>
        <taxon>Spermatophyta</taxon>
        <taxon>Magnoliopsida</taxon>
        <taxon>Liliopsida</taxon>
        <taxon>Poales</taxon>
        <taxon>Poaceae</taxon>
        <taxon>PACMAD clade</taxon>
        <taxon>Panicoideae</taxon>
        <taxon>Andropogonodae</taxon>
        <taxon>Andropogoneae</taxon>
        <taxon>Saccharinae</taxon>
        <taxon>Miscanthus</taxon>
    </lineage>
</organism>
<sequence>MYSFEQDHTAAERTTTTFDTSYQPCAGAGAAGRSLQSAHHPGGQQVLRTAAGSGSGSGSGSAPAAVQPRRAKSSSKKHAAASRHSSSSRRSSTTVVATDVNNFRAMVQELTGFPPAAIFRPLPRRVHAASPFVAVSAASGQGCGGREQHGHASWEATNSSTTAGGGGSSSPDDAPAVPPVALAAQQPQFAPLGVFDGLSDLGSPEFDSWGDLSID</sequence>
<dbReference type="Pfam" id="PF05678">
    <property type="entry name" value="VQ"/>
    <property type="match status" value="1"/>
</dbReference>
<dbReference type="AlphaFoldDB" id="A0A811PNY0"/>
<feature type="compositionally biased region" description="Low complexity" evidence="1">
    <location>
        <begin position="82"/>
        <end position="92"/>
    </location>
</feature>
<feature type="domain" description="VQ" evidence="2">
    <location>
        <begin position="90"/>
        <end position="116"/>
    </location>
</feature>
<dbReference type="PANTHER" id="PTHR33179:SF10">
    <property type="entry name" value="OS02G0753700 PROTEIN"/>
    <property type="match status" value="1"/>
</dbReference>
<dbReference type="Proteomes" id="UP000604825">
    <property type="component" value="Unassembled WGS sequence"/>
</dbReference>
<name>A0A811PNY0_9POAL</name>
<keyword evidence="4" id="KW-1185">Reference proteome</keyword>
<protein>
    <recommendedName>
        <fullName evidence="2">VQ domain-containing protein</fullName>
    </recommendedName>
</protein>
<dbReference type="PANTHER" id="PTHR33179">
    <property type="entry name" value="VQ MOTIF-CONTAINING PROTEIN"/>
    <property type="match status" value="1"/>
</dbReference>
<dbReference type="EMBL" id="CAJGYO010000008">
    <property type="protein sequence ID" value="CAD6249443.1"/>
    <property type="molecule type" value="Genomic_DNA"/>
</dbReference>
<feature type="region of interest" description="Disordered" evidence="1">
    <location>
        <begin position="1"/>
        <end position="94"/>
    </location>
</feature>
<feature type="compositionally biased region" description="Basic residues" evidence="1">
    <location>
        <begin position="69"/>
        <end position="81"/>
    </location>
</feature>
<evidence type="ECO:0000259" key="2">
    <source>
        <dbReference type="Pfam" id="PF05678"/>
    </source>
</evidence>